<dbReference type="RefSeq" id="WP_324619860.1">
    <property type="nucleotide sequence ID" value="NZ_JAYKOT010000003.1"/>
</dbReference>
<dbReference type="GO" id="GO:0003700">
    <property type="term" value="F:DNA-binding transcription factor activity"/>
    <property type="evidence" value="ECO:0007669"/>
    <property type="project" value="InterPro"/>
</dbReference>
<evidence type="ECO:0000256" key="1">
    <source>
        <dbReference type="ARBA" id="ARBA00009437"/>
    </source>
</evidence>
<dbReference type="AlphaFoldDB" id="A0AAW9MUK0"/>
<evidence type="ECO:0000256" key="3">
    <source>
        <dbReference type="ARBA" id="ARBA00023125"/>
    </source>
</evidence>
<dbReference type="PANTHER" id="PTHR30126">
    <property type="entry name" value="HTH-TYPE TRANSCRIPTIONAL REGULATOR"/>
    <property type="match status" value="1"/>
</dbReference>
<dbReference type="GO" id="GO:0000976">
    <property type="term" value="F:transcription cis-regulatory region binding"/>
    <property type="evidence" value="ECO:0007669"/>
    <property type="project" value="TreeGrafter"/>
</dbReference>
<evidence type="ECO:0000313" key="6">
    <source>
        <dbReference type="EMBL" id="MEB3429685.1"/>
    </source>
</evidence>
<dbReference type="PANTHER" id="PTHR30126:SF64">
    <property type="entry name" value="HTH-TYPE TRANSCRIPTIONAL REGULATOR CITR"/>
    <property type="match status" value="1"/>
</dbReference>
<dbReference type="SUPFAM" id="SSF53850">
    <property type="entry name" value="Periplasmic binding protein-like II"/>
    <property type="match status" value="1"/>
</dbReference>
<dbReference type="PROSITE" id="PS50931">
    <property type="entry name" value="HTH_LYSR"/>
    <property type="match status" value="1"/>
</dbReference>
<keyword evidence="3" id="KW-0238">DNA-binding</keyword>
<comment type="similarity">
    <text evidence="1">Belongs to the LysR transcriptional regulatory family.</text>
</comment>
<dbReference type="InterPro" id="IPR005119">
    <property type="entry name" value="LysR_subst-bd"/>
</dbReference>
<dbReference type="SUPFAM" id="SSF46785">
    <property type="entry name" value="Winged helix' DNA-binding domain"/>
    <property type="match status" value="1"/>
</dbReference>
<dbReference type="PRINTS" id="PR00039">
    <property type="entry name" value="HTHLYSR"/>
</dbReference>
<dbReference type="InterPro" id="IPR036390">
    <property type="entry name" value="WH_DNA-bd_sf"/>
</dbReference>
<sequence length="300" mass="34680">MDFRQIETFLYVSKTKNFTKAAEELYITQPTVSNHIATLEKELDTALFIRSRKNVSLTKSGEIFLKYALDLFSIYKNMTSDIKNFNQNFNGLINIYASSIPRKYFLPRILSEFSYNFSDVKYSLLEDNSSSVIESIITGQTDFGFVGKKIEDNRLVYKKIMEDELVVVDSKIKPNINICSDIINLDTLLSNKLLLRPEGSGTRDLFESRLKNKNIELDLEKVLMVIEDPASIIEMVIEGIGTTVISIWETKKIESLGLVNIYRIPELNLKRDFYFVYNNDFDYIPLNNLFKKFVLSKINV</sequence>
<keyword evidence="4" id="KW-0804">Transcription</keyword>
<dbReference type="NCBIfam" id="NF040786">
    <property type="entry name" value="LysR_Sec_metab"/>
    <property type="match status" value="1"/>
</dbReference>
<protein>
    <submittedName>
        <fullName evidence="6">Selenium metabolism-associated LysR family transcriptional regulator</fullName>
    </submittedName>
</protein>
<evidence type="ECO:0000259" key="5">
    <source>
        <dbReference type="PROSITE" id="PS50931"/>
    </source>
</evidence>
<accession>A0AAW9MUK0</accession>
<keyword evidence="7" id="KW-1185">Reference proteome</keyword>
<dbReference type="InterPro" id="IPR036388">
    <property type="entry name" value="WH-like_DNA-bd_sf"/>
</dbReference>
<dbReference type="InterPro" id="IPR000847">
    <property type="entry name" value="LysR_HTH_N"/>
</dbReference>
<gene>
    <name evidence="6" type="ORF">VLK81_06610</name>
</gene>
<reference evidence="6 7" key="1">
    <citation type="submission" date="2024-01" db="EMBL/GenBank/DDBJ databases">
        <title>Complete genome sequence of Citroniella saccharovorans strain M6.X9, isolated from human fecal sample.</title>
        <authorList>
            <person name="Cheng G."/>
            <person name="Westerholm M."/>
            <person name="Schnurer A."/>
        </authorList>
    </citation>
    <scope>NUCLEOTIDE SEQUENCE [LARGE SCALE GENOMIC DNA]</scope>
    <source>
        <strain evidence="6 7">DSM 29873</strain>
    </source>
</reference>
<dbReference type="Pfam" id="PF00126">
    <property type="entry name" value="HTH_1"/>
    <property type="match status" value="1"/>
</dbReference>
<organism evidence="6 7">
    <name type="scientific">Citroniella saccharovorans</name>
    <dbReference type="NCBI Taxonomy" id="2053367"/>
    <lineage>
        <taxon>Bacteria</taxon>
        <taxon>Bacillati</taxon>
        <taxon>Bacillota</taxon>
        <taxon>Tissierellia</taxon>
        <taxon>Tissierellales</taxon>
        <taxon>Peptoniphilaceae</taxon>
        <taxon>Citroniella</taxon>
    </lineage>
</organism>
<proteinExistence type="inferred from homology"/>
<comment type="caution">
    <text evidence="6">The sequence shown here is derived from an EMBL/GenBank/DDBJ whole genome shotgun (WGS) entry which is preliminary data.</text>
</comment>
<dbReference type="FunFam" id="1.10.10.10:FF:000001">
    <property type="entry name" value="LysR family transcriptional regulator"/>
    <property type="match status" value="1"/>
</dbReference>
<keyword evidence="2" id="KW-0805">Transcription regulation</keyword>
<dbReference type="EMBL" id="JAYKOT010000003">
    <property type="protein sequence ID" value="MEB3429685.1"/>
    <property type="molecule type" value="Genomic_DNA"/>
</dbReference>
<feature type="domain" description="HTH lysR-type" evidence="5">
    <location>
        <begin position="1"/>
        <end position="58"/>
    </location>
</feature>
<dbReference type="InterPro" id="IPR047788">
    <property type="entry name" value="LysR-like_Sec_metab"/>
</dbReference>
<dbReference type="Proteomes" id="UP001357733">
    <property type="component" value="Unassembled WGS sequence"/>
</dbReference>
<dbReference type="Pfam" id="PF03466">
    <property type="entry name" value="LysR_substrate"/>
    <property type="match status" value="1"/>
</dbReference>
<evidence type="ECO:0000256" key="2">
    <source>
        <dbReference type="ARBA" id="ARBA00023015"/>
    </source>
</evidence>
<evidence type="ECO:0000313" key="7">
    <source>
        <dbReference type="Proteomes" id="UP001357733"/>
    </source>
</evidence>
<dbReference type="Gene3D" id="1.10.10.10">
    <property type="entry name" value="Winged helix-like DNA-binding domain superfamily/Winged helix DNA-binding domain"/>
    <property type="match status" value="1"/>
</dbReference>
<name>A0AAW9MUK0_9FIRM</name>
<dbReference type="Gene3D" id="3.40.190.290">
    <property type="match status" value="1"/>
</dbReference>
<evidence type="ECO:0000256" key="4">
    <source>
        <dbReference type="ARBA" id="ARBA00023163"/>
    </source>
</evidence>